<feature type="region of interest" description="Disordered" evidence="1">
    <location>
        <begin position="202"/>
        <end position="298"/>
    </location>
</feature>
<proteinExistence type="predicted"/>
<gene>
    <name evidence="2" type="ORF">EYF80_010504</name>
</gene>
<dbReference type="EMBL" id="SRLO01000066">
    <property type="protein sequence ID" value="TNN79259.1"/>
    <property type="molecule type" value="Genomic_DNA"/>
</dbReference>
<dbReference type="Proteomes" id="UP000314294">
    <property type="component" value="Unassembled WGS sequence"/>
</dbReference>
<evidence type="ECO:0000313" key="3">
    <source>
        <dbReference type="Proteomes" id="UP000314294"/>
    </source>
</evidence>
<evidence type="ECO:0000313" key="2">
    <source>
        <dbReference type="EMBL" id="TNN79259.1"/>
    </source>
</evidence>
<evidence type="ECO:0000256" key="1">
    <source>
        <dbReference type="SAM" id="MobiDB-lite"/>
    </source>
</evidence>
<dbReference type="AlphaFoldDB" id="A0A4Z2IML8"/>
<feature type="compositionally biased region" description="Basic residues" evidence="1">
    <location>
        <begin position="255"/>
        <end position="265"/>
    </location>
</feature>
<comment type="caution">
    <text evidence="2">The sequence shown here is derived from an EMBL/GenBank/DDBJ whole genome shotgun (WGS) entry which is preliminary data.</text>
</comment>
<accession>A0A4Z2IML8</accession>
<name>A0A4Z2IML8_9TELE</name>
<feature type="compositionally biased region" description="Basic and acidic residues" evidence="1">
    <location>
        <begin position="221"/>
        <end position="254"/>
    </location>
</feature>
<sequence length="298" mass="32799">MLLRNLAEQLLARKLGQVSQTEAQVGFQTGGKLGLEDQKVLRVPVGLPAFTLLGWRNIIYLFQCETFDVGALGQAGRFLNMSEMSDSAFSLKGELDMKEATAAEALVIVTAEEGEIEVGELPALFSLGDSPRAESPASLLQGDGVRNLLAPVNIEPYSLELCRYSWTVLKSDAGIVVSQADVFDNAAPCEVGLSRFKREGEFMEETEKKKKRESAAGSGKEGGEGETEGRKQRRGREGGKEEGREGGMKREREGGRKKKKKKKKIETKGTQPIALCSQEEKKNIFGEEKEHREEMARE</sequence>
<keyword evidence="3" id="KW-1185">Reference proteome</keyword>
<reference evidence="2 3" key="1">
    <citation type="submission" date="2019-03" db="EMBL/GenBank/DDBJ databases">
        <title>First draft genome of Liparis tanakae, snailfish: a comprehensive survey of snailfish specific genes.</title>
        <authorList>
            <person name="Kim W."/>
            <person name="Song I."/>
            <person name="Jeong J.-H."/>
            <person name="Kim D."/>
            <person name="Kim S."/>
            <person name="Ryu S."/>
            <person name="Song J.Y."/>
            <person name="Lee S.K."/>
        </authorList>
    </citation>
    <scope>NUCLEOTIDE SEQUENCE [LARGE SCALE GENOMIC DNA]</scope>
    <source>
        <tissue evidence="2">Muscle</tissue>
    </source>
</reference>
<protein>
    <submittedName>
        <fullName evidence="2">Uncharacterized protein</fullName>
    </submittedName>
</protein>
<feature type="compositionally biased region" description="Basic and acidic residues" evidence="1">
    <location>
        <begin position="278"/>
        <end position="298"/>
    </location>
</feature>
<organism evidence="2 3">
    <name type="scientific">Liparis tanakae</name>
    <name type="common">Tanaka's snailfish</name>
    <dbReference type="NCBI Taxonomy" id="230148"/>
    <lineage>
        <taxon>Eukaryota</taxon>
        <taxon>Metazoa</taxon>
        <taxon>Chordata</taxon>
        <taxon>Craniata</taxon>
        <taxon>Vertebrata</taxon>
        <taxon>Euteleostomi</taxon>
        <taxon>Actinopterygii</taxon>
        <taxon>Neopterygii</taxon>
        <taxon>Teleostei</taxon>
        <taxon>Neoteleostei</taxon>
        <taxon>Acanthomorphata</taxon>
        <taxon>Eupercaria</taxon>
        <taxon>Perciformes</taxon>
        <taxon>Cottioidei</taxon>
        <taxon>Cottales</taxon>
        <taxon>Liparidae</taxon>
        <taxon>Liparis</taxon>
    </lineage>
</organism>